<feature type="domain" description="G-patch" evidence="3">
    <location>
        <begin position="1024"/>
        <end position="1070"/>
    </location>
</feature>
<dbReference type="SUPFAM" id="SSF53098">
    <property type="entry name" value="Ribonuclease H-like"/>
    <property type="match status" value="1"/>
</dbReference>
<evidence type="ECO:0000259" key="5">
    <source>
        <dbReference type="PROSITE" id="PS50879"/>
    </source>
</evidence>
<dbReference type="PANTHER" id="PTHR48475">
    <property type="entry name" value="RIBONUCLEASE H"/>
    <property type="match status" value="1"/>
</dbReference>
<dbReference type="CDD" id="cd01647">
    <property type="entry name" value="RT_LTR"/>
    <property type="match status" value="1"/>
</dbReference>
<dbReference type="PANTHER" id="PTHR48475:SF1">
    <property type="entry name" value="RNASE H TYPE-1 DOMAIN-CONTAINING PROTEIN"/>
    <property type="match status" value="1"/>
</dbReference>
<dbReference type="InterPro" id="IPR005162">
    <property type="entry name" value="Retrotrans_gag_dom"/>
</dbReference>
<dbReference type="Gene3D" id="2.40.70.10">
    <property type="entry name" value="Acid Proteases"/>
    <property type="match status" value="1"/>
</dbReference>
<feature type="domain" description="Reverse transcriptase" evidence="4">
    <location>
        <begin position="1319"/>
        <end position="1498"/>
    </location>
</feature>
<feature type="domain" description="RNase H type-1" evidence="5">
    <location>
        <begin position="1741"/>
        <end position="1870"/>
    </location>
</feature>
<dbReference type="Proteomes" id="UP000694930">
    <property type="component" value="Chromosome 11"/>
</dbReference>
<dbReference type="InterPro" id="IPR041577">
    <property type="entry name" value="RT_RNaseH_2"/>
</dbReference>
<evidence type="ECO:0000256" key="2">
    <source>
        <dbReference type="SAM" id="MobiDB-lite"/>
    </source>
</evidence>
<reference evidence="7" key="2">
    <citation type="submission" date="2025-08" db="UniProtKB">
        <authorList>
            <consortium name="RefSeq"/>
        </authorList>
    </citation>
    <scope>IDENTIFICATION</scope>
</reference>
<dbReference type="InterPro" id="IPR021109">
    <property type="entry name" value="Peptidase_aspartic_dom_sf"/>
</dbReference>
<dbReference type="GeneID" id="107003599"/>
<dbReference type="Gene3D" id="3.30.420.10">
    <property type="entry name" value="Ribonuclease H-like superfamily/Ribonuclease H"/>
    <property type="match status" value="2"/>
</dbReference>
<evidence type="ECO:0000259" key="4">
    <source>
        <dbReference type="PROSITE" id="PS50878"/>
    </source>
</evidence>
<dbReference type="Gene3D" id="3.30.70.270">
    <property type="match status" value="2"/>
</dbReference>
<dbReference type="CDD" id="cd00303">
    <property type="entry name" value="retropepsin_like"/>
    <property type="match status" value="1"/>
</dbReference>
<evidence type="ECO:0000313" key="6">
    <source>
        <dbReference type="Proteomes" id="UP000694930"/>
    </source>
</evidence>
<gene>
    <name evidence="7" type="primary">LOC107003599</name>
</gene>
<dbReference type="InterPro" id="IPR012337">
    <property type="entry name" value="RNaseH-like_sf"/>
</dbReference>
<dbReference type="PROSITE" id="PS50174">
    <property type="entry name" value="G_PATCH"/>
    <property type="match status" value="1"/>
</dbReference>
<proteinExistence type="predicted"/>
<dbReference type="Pfam" id="PF13456">
    <property type="entry name" value="RVT_3"/>
    <property type="match status" value="1"/>
</dbReference>
<evidence type="ECO:0000256" key="1">
    <source>
        <dbReference type="ARBA" id="ARBA00023172"/>
    </source>
</evidence>
<dbReference type="RefSeq" id="XP_015057413.1">
    <property type="nucleotide sequence ID" value="XM_015201927.1"/>
</dbReference>
<keyword evidence="6" id="KW-1185">Reference proteome</keyword>
<dbReference type="InterPro" id="IPR000467">
    <property type="entry name" value="G_patch_dom"/>
</dbReference>
<name>A0ABM1FIR2_SOLPN</name>
<dbReference type="Pfam" id="PF01585">
    <property type="entry name" value="G-patch"/>
    <property type="match status" value="1"/>
</dbReference>
<dbReference type="PROSITE" id="PS50878">
    <property type="entry name" value="RT_POL"/>
    <property type="match status" value="1"/>
</dbReference>
<dbReference type="SUPFAM" id="SSF56672">
    <property type="entry name" value="DNA/RNA polymerases"/>
    <property type="match status" value="1"/>
</dbReference>
<dbReference type="InterPro" id="IPR043128">
    <property type="entry name" value="Rev_trsase/Diguanyl_cyclase"/>
</dbReference>
<dbReference type="Pfam" id="PF03732">
    <property type="entry name" value="Retrotrans_gag"/>
    <property type="match status" value="1"/>
</dbReference>
<dbReference type="Gene3D" id="3.10.10.10">
    <property type="entry name" value="HIV Type 1 Reverse Transcriptase, subunit A, domain 1"/>
    <property type="match status" value="1"/>
</dbReference>
<evidence type="ECO:0000259" key="3">
    <source>
        <dbReference type="PROSITE" id="PS50174"/>
    </source>
</evidence>
<dbReference type="CDD" id="cd09279">
    <property type="entry name" value="RNase_HI_like"/>
    <property type="match status" value="1"/>
</dbReference>
<dbReference type="SMART" id="SM00443">
    <property type="entry name" value="G_patch"/>
    <property type="match status" value="1"/>
</dbReference>
<dbReference type="Pfam" id="PF17919">
    <property type="entry name" value="RT_RNaseH_2"/>
    <property type="match status" value="1"/>
</dbReference>
<sequence length="2155" mass="243994">MTTNTESMVNPTDTPIDSTTRETVTVEENRTLRNIMAQLWQAWANGQEPPTSIPGFPEITSIRSSSSQVPISEPFFPPGYGPFDNCGAGPSTTHPQGMPFRNTPIVTTVAPVYTLPQPTVTQRAAQDGQFTTHPEQYYTPGIAFGGPNSVQFGSAIDVERPTPGSEQEEMLKKMKSIEQHMKSMQGLGGHKSVAFKDLCMFPNVHLPPGFKTPKFDKYDGHGDPIAHLKRYCNQLRGAGGKEELLMAYFGESLTGVASEWFIDQEISHWHIWDDMAQDFVRQFQYNVDIMPDRNTLSNTRKKPSESFREYAIKWREQAARVKPPLNEQELVDIFIEAQDPDYFHHLTAAMGRPFHTAIKIGEMVESGLKTGRIVSQAAIKATTQAIQGGSTSFGNRKRKEEVISLASGSRGAQRKSNCPYTSVQGQLSYPQHYYPYAPQYPVSPSPYPVLNAQSYVHPPNRPHFRAPSQGNFRPQRPPYQVPYNSPLMRNYAQDQAQKKKFTPLGESYSSLFQKLRKIGAIECIPPHRLNPNAPGFQANERCEYHSGAPGHSTDNCWTLKGAIEKLIEHGVVVVTDDQNTPNVTNNPLPAENNLVGMVCDDQEYRLLSKMGKLFRKIGEEDKSMKSLKPVASLSAEGVNLDTKVLCVPGVSKGIEVRAAMPKLYVSKGFSLTQHDQSGLTKMKEPIFVKPVQQLPVIDSKAVPWNYNKTAVVYQGKEIVEEVDEAGGLTRSGRCYSPEELRKGKMTENIQVPLKKAVTEEENAEFLKKLKVPDYSVVEQLKKTPAQISLLSLLLHSEEHRLVLNKVLNEAHVPKETTVNQLENMTRRVFESNAITFTNDELPKEGAGHNKALHLTVTCEGYYVKRVMIDGGSGVDICPLSTLQSLKVNTDRIRPSNVFVRAYDGSRRDTIGEIKLNMTIGPVVFTIVFQVMDMETSYNFLLGRPWIHMARAVPSTLHQVVKFEYNNQEITVHGEDDSPIYRDPSVPYIEAKEGCDSVVYQSFEVVSVDRFKEREPIIQSCISSSASMVATTMLKYGYQPGKGLGVCSQGIVDPITLLGNQGTSGLGYKQSKRNGDKAKNHKRIDWSLPQPIPHISHSFIKPQGSELKDSFTLEDIEEIIEDLSQLFCEVNMVQVGEGTSHANMQLVGSGVELNNWEATPFPIRKESCSVNDGFDNMTCMRNSLPDFKELFILESPSQEVEYDEEEAFREINRELEQFEHKPKPNLSETETINLGSSEDVKEIKISLHINQEIREAIIQLLFEYKDVFAWSYDDMPGLSVDLVVHKLPVYPDCPPVQQKRRKFKPDVSEKIKEEIMKQLNAKVIQVIRYTTWLANIVPVPKKDGKTRVCVDYRDLNKASPKDNFPLPNIHILVDNCAKHEMQSFVDCYAGYHQILMDEEDAEKTAFTTPWGTYCYRVMPFGLKNAGATYMRAMTTMFHDMMHKEIEVYVDDVIIKSKTQVDHVQDLRKFLERVRRYDLKLNPAKCAFGVPFGKLLGFIVNRRGIELDPSKIKAIRDLPSPKNKTEVMSLLGRLNYISRFIAQLTTTCEPIFKLLKKDAAVKWTEDCQRAFEKIKEYLSNPPVLVPPEPDRPLFLYLSVTDNFFGCILGQHDATGRKDQAIYYLSKKFTSYEVKYTLLERTCCALTWVAQKLRHYLLSYTTYLISRMDPLKYIFQKPMPTGRLAKWQILLTEFDIIYVTRTAMKAQALADHLAENPVNGDYEPLDTYFPDEEINSIEEVGSNGNQAWQLYFDGATNTKGTGIGAILISPTGKHYPATARLRFFCTNNTTEYEACIMGLNMAIDLGVQELIMLGDSDLLIRQAQGEWKTRDLKLLPYRQCVEDLSKRFRYIEFRYIPRFHNDLADALATLASMLPYPGNTYITPLEIQVRDQHGYCNTVEAEPDGEPWYSDIKNFLKTGRCPEHANKSQKRTIRRLANGFFLSGDVLYKRTPDLNLLRCLDAEEAEKIMNEVHAGVCGPHMNGYVLAKKILRVGQWHEKLPFALLGYRTTVRTSIGATPYLLVYGTEAVIPAEVEIPSLRIIVEAEIEDTEWVKTRLEQLALIDEKRLTAVCFGQLYQQRMARAYNKKVHPRHFEVGQLVLKRVLPHQEEAKGKFAQNWQGPYLVKEVLSKGALHLTDVEGKTTGIIVNADSVKRYYI</sequence>
<keyword evidence="1" id="KW-0233">DNA recombination</keyword>
<dbReference type="InterPro" id="IPR002156">
    <property type="entry name" value="RNaseH_domain"/>
</dbReference>
<dbReference type="InterPro" id="IPR000477">
    <property type="entry name" value="RT_dom"/>
</dbReference>
<dbReference type="InterPro" id="IPR043502">
    <property type="entry name" value="DNA/RNA_pol_sf"/>
</dbReference>
<protein>
    <submittedName>
        <fullName evidence="7">Uncharacterized protein LOC107003599</fullName>
    </submittedName>
</protein>
<dbReference type="Pfam" id="PF00078">
    <property type="entry name" value="RVT_1"/>
    <property type="match status" value="1"/>
</dbReference>
<organism evidence="6 7">
    <name type="scientific">Solanum pennellii</name>
    <name type="common">Tomato</name>
    <name type="synonym">Lycopersicon pennellii</name>
    <dbReference type="NCBI Taxonomy" id="28526"/>
    <lineage>
        <taxon>Eukaryota</taxon>
        <taxon>Viridiplantae</taxon>
        <taxon>Streptophyta</taxon>
        <taxon>Embryophyta</taxon>
        <taxon>Tracheophyta</taxon>
        <taxon>Spermatophyta</taxon>
        <taxon>Magnoliopsida</taxon>
        <taxon>eudicotyledons</taxon>
        <taxon>Gunneridae</taxon>
        <taxon>Pentapetalae</taxon>
        <taxon>asterids</taxon>
        <taxon>lamiids</taxon>
        <taxon>Solanales</taxon>
        <taxon>Solanaceae</taxon>
        <taxon>Solanoideae</taxon>
        <taxon>Solaneae</taxon>
        <taxon>Solanum</taxon>
        <taxon>Solanum subgen. Lycopersicon</taxon>
    </lineage>
</organism>
<evidence type="ECO:0000313" key="7">
    <source>
        <dbReference type="RefSeq" id="XP_015057413.1"/>
    </source>
</evidence>
<dbReference type="InterPro" id="IPR036397">
    <property type="entry name" value="RNaseH_sf"/>
</dbReference>
<accession>A0ABM1FIR2</accession>
<feature type="region of interest" description="Disordered" evidence="2">
    <location>
        <begin position="1"/>
        <end position="22"/>
    </location>
</feature>
<feature type="compositionally biased region" description="Polar residues" evidence="2">
    <location>
        <begin position="1"/>
        <end position="18"/>
    </location>
</feature>
<reference evidence="6" key="1">
    <citation type="journal article" date="2014" name="Nat. Genet.">
        <title>The genome of the stress-tolerant wild tomato species Solanum pennellii.</title>
        <authorList>
            <person name="Bolger A."/>
            <person name="Scossa F."/>
            <person name="Bolger M.E."/>
            <person name="Lanz C."/>
            <person name="Maumus F."/>
            <person name="Tohge T."/>
            <person name="Quesneville H."/>
            <person name="Alseekh S."/>
            <person name="Sorensen I."/>
            <person name="Lichtenstein G."/>
            <person name="Fich E.A."/>
            <person name="Conte M."/>
            <person name="Keller H."/>
            <person name="Schneeberger K."/>
            <person name="Schwacke R."/>
            <person name="Ofner I."/>
            <person name="Vrebalov J."/>
            <person name="Xu Y."/>
            <person name="Osorio S."/>
            <person name="Aflitos S.A."/>
            <person name="Schijlen E."/>
            <person name="Jimenez-Gomez J.M."/>
            <person name="Ryngajllo M."/>
            <person name="Kimura S."/>
            <person name="Kumar R."/>
            <person name="Koenig D."/>
            <person name="Headland L.R."/>
            <person name="Maloof J.N."/>
            <person name="Sinha N."/>
            <person name="van Ham R.C."/>
            <person name="Lankhorst R.K."/>
            <person name="Mao L."/>
            <person name="Vogel A."/>
            <person name="Arsova B."/>
            <person name="Panstruga R."/>
            <person name="Fei Z."/>
            <person name="Rose J.K."/>
            <person name="Zamir D."/>
            <person name="Carrari F."/>
            <person name="Giovannoni J.J."/>
            <person name="Weigel D."/>
            <person name="Usadel B."/>
            <person name="Fernie A.R."/>
        </authorList>
    </citation>
    <scope>NUCLEOTIDE SEQUENCE [LARGE SCALE GENOMIC DNA]</scope>
    <source>
        <strain evidence="6">cv. LA0716</strain>
    </source>
</reference>
<dbReference type="PROSITE" id="PS50879">
    <property type="entry name" value="RNASE_H_1"/>
    <property type="match status" value="1"/>
</dbReference>